<dbReference type="InterPro" id="IPR051783">
    <property type="entry name" value="NAD(P)-dependent_oxidoreduct"/>
</dbReference>
<dbReference type="PANTHER" id="PTHR48079">
    <property type="entry name" value="PROTEIN YEEZ"/>
    <property type="match status" value="1"/>
</dbReference>
<feature type="domain" description="NAD-dependent epimerase/dehydratase" evidence="2">
    <location>
        <begin position="3"/>
        <end position="250"/>
    </location>
</feature>
<dbReference type="InterPro" id="IPR036291">
    <property type="entry name" value="NAD(P)-bd_dom_sf"/>
</dbReference>
<dbReference type="GO" id="GO:0004029">
    <property type="term" value="F:aldehyde dehydrogenase (NAD+) activity"/>
    <property type="evidence" value="ECO:0007669"/>
    <property type="project" value="TreeGrafter"/>
</dbReference>
<evidence type="ECO:0000313" key="4">
    <source>
        <dbReference type="Proteomes" id="UP000293764"/>
    </source>
</evidence>
<keyword evidence="4" id="KW-1185">Reference proteome</keyword>
<accession>A0A4Q5MYH7</accession>
<dbReference type="RefSeq" id="WP_130102974.1">
    <property type="nucleotide sequence ID" value="NZ_SDWW01000028.1"/>
</dbReference>
<protein>
    <submittedName>
        <fullName evidence="3">NAD-dependent epimerase/dehydratase family protein</fullName>
    </submittedName>
</protein>
<feature type="region of interest" description="Disordered" evidence="1">
    <location>
        <begin position="131"/>
        <end position="154"/>
    </location>
</feature>
<dbReference type="Pfam" id="PF01370">
    <property type="entry name" value="Epimerase"/>
    <property type="match status" value="1"/>
</dbReference>
<dbReference type="EMBL" id="SDWW01000028">
    <property type="protein sequence ID" value="RYV50719.1"/>
    <property type="molecule type" value="Genomic_DNA"/>
</dbReference>
<organism evidence="3 4">
    <name type="scientific">Pengzhenrongella frigida</name>
    <dbReference type="NCBI Taxonomy" id="1259133"/>
    <lineage>
        <taxon>Bacteria</taxon>
        <taxon>Bacillati</taxon>
        <taxon>Actinomycetota</taxon>
        <taxon>Actinomycetes</taxon>
        <taxon>Micrococcales</taxon>
        <taxon>Pengzhenrongella</taxon>
    </lineage>
</organism>
<name>A0A4Q5MYH7_9MICO</name>
<dbReference type="GO" id="GO:0005737">
    <property type="term" value="C:cytoplasm"/>
    <property type="evidence" value="ECO:0007669"/>
    <property type="project" value="TreeGrafter"/>
</dbReference>
<dbReference type="Gene3D" id="3.40.50.720">
    <property type="entry name" value="NAD(P)-binding Rossmann-like Domain"/>
    <property type="match status" value="1"/>
</dbReference>
<evidence type="ECO:0000256" key="1">
    <source>
        <dbReference type="SAM" id="MobiDB-lite"/>
    </source>
</evidence>
<gene>
    <name evidence="3" type="ORF">EUA98_12290</name>
</gene>
<dbReference type="OrthoDB" id="3338687at2"/>
<evidence type="ECO:0000259" key="2">
    <source>
        <dbReference type="Pfam" id="PF01370"/>
    </source>
</evidence>
<dbReference type="SUPFAM" id="SSF51735">
    <property type="entry name" value="NAD(P)-binding Rossmann-fold domains"/>
    <property type="match status" value="1"/>
</dbReference>
<dbReference type="PANTHER" id="PTHR48079:SF6">
    <property type="entry name" value="NAD(P)-BINDING DOMAIN-CONTAINING PROTEIN-RELATED"/>
    <property type="match status" value="1"/>
</dbReference>
<comment type="caution">
    <text evidence="3">The sequence shown here is derived from an EMBL/GenBank/DDBJ whole genome shotgun (WGS) entry which is preliminary data.</text>
</comment>
<dbReference type="Proteomes" id="UP000293764">
    <property type="component" value="Unassembled WGS sequence"/>
</dbReference>
<sequence length="354" mass="36953">MRVAVVGASGNVGTALLRRFADDATVTSVVGIVRRPPPAAVVAARDLPAPYDVARWVGCDLAAQESDDAVVHRLAAAFAGADAVVHLAWAHRPSHDRAGLHRANVHGARRVADAAVLAGVPHLVVASAGAAYSPADDDEPRTESWPTGGHPDSAFSADKVAVEGALDDVERLHPGLVVTRVRSGWVAQRAAGRQVMDTYVGRLGALTRLVPGRPVPLPRGLRLQAVHADDLAAAYREIVVRRHGGAFNIAAPDLVREDDIAALVGTARVRDLPPGLVRAAVETAWRARIAPAPGSWIGLARSVPVLDTARARRLLSWTPLHSSASAVAELVAGMIGADGTASPPLRPGRGVPPR</sequence>
<evidence type="ECO:0000313" key="3">
    <source>
        <dbReference type="EMBL" id="RYV50719.1"/>
    </source>
</evidence>
<reference evidence="3 4" key="1">
    <citation type="submission" date="2019-01" db="EMBL/GenBank/DDBJ databases">
        <title>Novel species of Cellulomonas.</title>
        <authorList>
            <person name="Liu Q."/>
            <person name="Xin Y.-H."/>
        </authorList>
    </citation>
    <scope>NUCLEOTIDE SEQUENCE [LARGE SCALE GENOMIC DNA]</scope>
    <source>
        <strain evidence="3 4">HLT2-17</strain>
    </source>
</reference>
<dbReference type="InterPro" id="IPR001509">
    <property type="entry name" value="Epimerase_deHydtase"/>
</dbReference>
<proteinExistence type="predicted"/>
<dbReference type="AlphaFoldDB" id="A0A4Q5MYH7"/>